<proteinExistence type="predicted"/>
<dbReference type="AlphaFoldDB" id="U1LMX8"/>
<organism evidence="1 2">
    <name type="scientific">Agrococcus pavilionensis RW1</name>
    <dbReference type="NCBI Taxonomy" id="1330458"/>
    <lineage>
        <taxon>Bacteria</taxon>
        <taxon>Bacillati</taxon>
        <taxon>Actinomycetota</taxon>
        <taxon>Actinomycetes</taxon>
        <taxon>Micrococcales</taxon>
        <taxon>Microbacteriaceae</taxon>
        <taxon>Agrococcus</taxon>
    </lineage>
</organism>
<sequence>MGRTERIRHRIGVRVEERHRAGLEAERAARRFERIRAEAMSQRGWI</sequence>
<reference evidence="1 2" key="1">
    <citation type="journal article" date="2013" name="Genome Announc.">
        <title>First draft genome sequence from a member of the genus agrococcus, isolated from modern microbialites.</title>
        <authorList>
            <person name="White R.A.III."/>
            <person name="Grassa C.J."/>
            <person name="Suttle C.A."/>
        </authorList>
    </citation>
    <scope>NUCLEOTIDE SEQUENCE [LARGE SCALE GENOMIC DNA]</scope>
    <source>
        <strain evidence="1 2">RW1</strain>
    </source>
</reference>
<gene>
    <name evidence="1" type="ORF">L332_02290</name>
</gene>
<dbReference type="EMBL" id="ASHR01000035">
    <property type="protein sequence ID" value="ERG63282.1"/>
    <property type="molecule type" value="Genomic_DNA"/>
</dbReference>
<evidence type="ECO:0000313" key="1">
    <source>
        <dbReference type="EMBL" id="ERG63282.1"/>
    </source>
</evidence>
<comment type="caution">
    <text evidence="1">The sequence shown here is derived from an EMBL/GenBank/DDBJ whole genome shotgun (WGS) entry which is preliminary data.</text>
</comment>
<dbReference type="Proteomes" id="UP000016462">
    <property type="component" value="Unassembled WGS sequence"/>
</dbReference>
<protein>
    <submittedName>
        <fullName evidence="1">Uncharacterized protein</fullName>
    </submittedName>
</protein>
<accession>U1LMX8</accession>
<evidence type="ECO:0000313" key="2">
    <source>
        <dbReference type="Proteomes" id="UP000016462"/>
    </source>
</evidence>
<keyword evidence="2" id="KW-1185">Reference proteome</keyword>
<dbReference type="RefSeq" id="WP_021011523.1">
    <property type="nucleotide sequence ID" value="NZ_ASHR01000035.1"/>
</dbReference>
<name>U1LMX8_9MICO</name>